<name>A0AAE3N6P3_9BURK</name>
<protein>
    <submittedName>
        <fullName evidence="2">Glycine zipper domain-containing protein</fullName>
    </submittedName>
</protein>
<sequence>MTDDKKATGLGAAVGGVAGGVAGGAAAGAAVGGMTGPVGAAVGAAAGAVMGAMAGKSMAKVDPAEEDSYWRDNFSSRSYASGASYDDYGPAYSHGVNSYAKYQGQGRSFEDLDADLGRDWSGVRGRSTLDWDRARPASRDAWQRLSDRVERAVPGDSDRDGL</sequence>
<evidence type="ECO:0000313" key="3">
    <source>
        <dbReference type="Proteomes" id="UP001212602"/>
    </source>
</evidence>
<comment type="caution">
    <text evidence="2">The sequence shown here is derived from an EMBL/GenBank/DDBJ whole genome shotgun (WGS) entry which is preliminary data.</text>
</comment>
<dbReference type="Proteomes" id="UP001212602">
    <property type="component" value="Unassembled WGS sequence"/>
</dbReference>
<dbReference type="EMBL" id="JAQIPB010000001">
    <property type="protein sequence ID" value="MDA7415331.1"/>
    <property type="molecule type" value="Genomic_DNA"/>
</dbReference>
<accession>A0AAE3N6P3</accession>
<feature type="domain" description="Glycine zipper" evidence="1">
    <location>
        <begin position="20"/>
        <end position="60"/>
    </location>
</feature>
<organism evidence="2 3">
    <name type="scientific">Xenophilus arseniciresistens</name>
    <dbReference type="NCBI Taxonomy" id="1283306"/>
    <lineage>
        <taxon>Bacteria</taxon>
        <taxon>Pseudomonadati</taxon>
        <taxon>Pseudomonadota</taxon>
        <taxon>Betaproteobacteria</taxon>
        <taxon>Burkholderiales</taxon>
        <taxon>Comamonadaceae</taxon>
        <taxon>Xenophilus</taxon>
    </lineage>
</organism>
<reference evidence="2" key="1">
    <citation type="submission" date="2023-01" db="EMBL/GenBank/DDBJ databases">
        <title>Xenophilus mangrovi sp. nov., isolated from soil of Mangrove nature reserve.</title>
        <authorList>
            <person name="Xu S."/>
            <person name="Liu Z."/>
            <person name="Xu Y."/>
        </authorList>
    </citation>
    <scope>NUCLEOTIDE SEQUENCE</scope>
    <source>
        <strain evidence="2">YW8</strain>
    </source>
</reference>
<dbReference type="Pfam" id="PF13488">
    <property type="entry name" value="Gly-zipper_Omp"/>
    <property type="match status" value="1"/>
</dbReference>
<proteinExistence type="predicted"/>
<dbReference type="RefSeq" id="WP_271426589.1">
    <property type="nucleotide sequence ID" value="NZ_JAQIPB010000001.1"/>
</dbReference>
<dbReference type="AlphaFoldDB" id="A0AAE3N6P3"/>
<dbReference type="InterPro" id="IPR039567">
    <property type="entry name" value="Gly-zipper"/>
</dbReference>
<gene>
    <name evidence="2" type="ORF">PGB34_03050</name>
</gene>
<evidence type="ECO:0000313" key="2">
    <source>
        <dbReference type="EMBL" id="MDA7415331.1"/>
    </source>
</evidence>
<keyword evidence="3" id="KW-1185">Reference proteome</keyword>
<evidence type="ECO:0000259" key="1">
    <source>
        <dbReference type="Pfam" id="PF13488"/>
    </source>
</evidence>